<dbReference type="GO" id="GO:0007018">
    <property type="term" value="P:microtubule-based movement"/>
    <property type="evidence" value="ECO:0007669"/>
    <property type="project" value="InterPro"/>
</dbReference>
<evidence type="ECO:0000256" key="9">
    <source>
        <dbReference type="ARBA" id="ARBA00023054"/>
    </source>
</evidence>
<dbReference type="FunFam" id="1.10.287.2620:FF:000002">
    <property type="entry name" value="Dynein heavy chain 2, axonemal"/>
    <property type="match status" value="1"/>
</dbReference>
<keyword evidence="9" id="KW-0175">Coiled coil</keyword>
<keyword evidence="12" id="KW-0206">Cytoskeleton</keyword>
<dbReference type="EMBL" id="CAUYUE010000009">
    <property type="protein sequence ID" value="CAK0784033.1"/>
    <property type="molecule type" value="Genomic_DNA"/>
</dbReference>
<evidence type="ECO:0000256" key="1">
    <source>
        <dbReference type="ARBA" id="ARBA00004430"/>
    </source>
</evidence>
<dbReference type="InterPro" id="IPR013602">
    <property type="entry name" value="Dynein_heavy_linker"/>
</dbReference>
<dbReference type="FunFam" id="1.20.58.1120:FF:000001">
    <property type="entry name" value="dynein heavy chain 2, axonemal"/>
    <property type="match status" value="1"/>
</dbReference>
<evidence type="ECO:0000259" key="15">
    <source>
        <dbReference type="Pfam" id="PF08393"/>
    </source>
</evidence>
<dbReference type="GO" id="GO:0005524">
    <property type="term" value="F:ATP binding"/>
    <property type="evidence" value="ECO:0007669"/>
    <property type="project" value="UniProtKB-KW"/>
</dbReference>
<keyword evidence="6" id="KW-0547">Nucleotide-binding</keyword>
<evidence type="ECO:0000256" key="4">
    <source>
        <dbReference type="ARBA" id="ARBA00022701"/>
    </source>
</evidence>
<dbReference type="FunFam" id="1.20.140.100:FF:000001">
    <property type="entry name" value="dynein heavy chain 17, axonemal"/>
    <property type="match status" value="1"/>
</dbReference>
<proteinExistence type="inferred from homology"/>
<feature type="domain" description="Dynein heavy chain linker" evidence="15">
    <location>
        <begin position="737"/>
        <end position="1145"/>
    </location>
</feature>
<comment type="similarity">
    <text evidence="2">Belongs to the dynein heavy chain family.</text>
</comment>
<dbReference type="Gene3D" id="1.10.287.2620">
    <property type="match status" value="1"/>
</dbReference>
<dbReference type="Gene3D" id="1.20.140.100">
    <property type="entry name" value="Dynein heavy chain, N-terminal domain 2"/>
    <property type="match status" value="1"/>
</dbReference>
<dbReference type="Gene3D" id="1.20.58.1120">
    <property type="match status" value="1"/>
</dbReference>
<evidence type="ECO:0000256" key="8">
    <source>
        <dbReference type="ARBA" id="ARBA00023017"/>
    </source>
</evidence>
<evidence type="ECO:0000259" key="14">
    <source>
        <dbReference type="Pfam" id="PF08385"/>
    </source>
</evidence>
<dbReference type="GO" id="GO:0005858">
    <property type="term" value="C:axonemal dynein complex"/>
    <property type="evidence" value="ECO:0007669"/>
    <property type="project" value="TreeGrafter"/>
</dbReference>
<keyword evidence="11" id="KW-0505">Motor protein</keyword>
<dbReference type="Pfam" id="PF08385">
    <property type="entry name" value="DHC_N1"/>
    <property type="match status" value="1"/>
</dbReference>
<evidence type="ECO:0000256" key="5">
    <source>
        <dbReference type="ARBA" id="ARBA00022737"/>
    </source>
</evidence>
<dbReference type="Gene3D" id="3.40.50.300">
    <property type="entry name" value="P-loop containing nucleotide triphosphate hydrolases"/>
    <property type="match status" value="1"/>
</dbReference>
<gene>
    <name evidence="17" type="ORF">CVIRNUC_007236</name>
</gene>
<sequence length="1360" mass="151656">MPNLALETRQVAHIFSSEKANPPLPGNAAPYSGTVAWIRSLRARSLEPVEKVRSLGEAALATEDGRTALGLHERLMTDLAAHEEAIVNNWHNVMAETSDEKLRQPLIRSEVVEGVPKIEVNFDHALVVALREVRYFLNMRNPAINIPPVGLKLHERSETLRAQISSLEALCTTYNGVRRSMLPIEQPLLQAKLDAVDAELQSGLLMLTWNSHHVDDCIQQTAGVVNRLQELLGLVQKTTAQATDLAAEWAAQSLFELKEGQVYTFDDFNDHRHASFAARRKAIAAGGGHLEQKVGECLRTLQLGRAAPAWLVYVDYVTAIITQGLCNAALTSYSYMHLLMQHKDTAETAHAAVEVQLELHEDILAWSPHLGTEGSALGTSLLSLGSDISSIGSAVRRFDLDEGNFGSAILEHPQVQIASKATRQRVLALPAGVERVRDGFMTFSHLWTRPLAEALQEFMEHKAAIAEDGSRDIPPLVAFEVEIAKAHAVETEIQQMPSITAEGLLHINARPLKQALIVLVSKWIYLYTQSLQQRVVDSTAKLLAFVHTASTPLEMDFIEENNEDQPERAQKESSLYKVMACLLDVKKRSAKTEGSFGPLQDTVALLARYHISPSETALKQLEEAPLAWAALQTKVAIRRQALLPLQHAEAIQIRRDSDAFQVRVDAYRAFFQKAAPFVVPGGTLALEQVPLCHARISALEASGLHGQPSIGAMLEEAAALQQQQELFEMHISQYMPLTRCQEELGLLRMVWDMTGRVLSAFSMYYSTPWTSVSVEALLEQSRTMSKDVKSLSKAVRLYDVYQKLEEAVKTMATSLPLVSELRHPAMRSRHWRQLMKATDLHFQLGEDFSLGDLMKLGLHQYVDACSEIVDRAAKELSIENGLKRIEDTWAILTLSFTPYQESGVTQLVVDEVITETLEADNVTLQNLSASKHVQGNEVFLGKVTAWQRQLGLVENTLSVWADVQKLWQALESIYTGSADIRAQLPEDSARFAAINAHYQVLMHEAPQVDNVVEACTMAGRQERLDALLEQLELCEKALQDYLETKRIAFPRFYFVAPADLIDILSKGSNPQDILRHLPKIFENVHSLEFRKDEQGMPTKTAIGMYSGEEEFVPFAGDCICEGVVELWLQNVVDAMRAAISAEFKAAMPSYAEKARTQWIFENSAQNTTVVSRAFFTAEVNEAFAELENGNEDALKEVYARQVAQLSELIQLINGNMSTSNRKKLITLCTIDVHARDVVQRLIDERVESASAFQWQSQLRYLQHPKTKECQVNICDAEIEYNYEYIGNCGCLCITPLTDRCYITLTQAQRLMLGGAPAGPAGTVLRPSKMLILAPQHRKHELWRASAIYQAGFDALVHHVP</sequence>
<keyword evidence="8" id="KW-0243">Dynein</keyword>
<feature type="domain" description="Dynein heavy chain hydrolytic ATP-binding dynein motor region" evidence="16">
    <location>
        <begin position="1280"/>
        <end position="1322"/>
    </location>
</feature>
<dbReference type="PANTHER" id="PTHR46532:SF11">
    <property type="entry name" value="DYNEIN AXONEMAL HEAVY CHAIN 12"/>
    <property type="match status" value="1"/>
</dbReference>
<evidence type="ECO:0008006" key="19">
    <source>
        <dbReference type="Google" id="ProtNLM"/>
    </source>
</evidence>
<dbReference type="Pfam" id="PF08393">
    <property type="entry name" value="DHC_N2"/>
    <property type="match status" value="1"/>
</dbReference>
<reference evidence="17 18" key="1">
    <citation type="submission" date="2023-10" db="EMBL/GenBank/DDBJ databases">
        <authorList>
            <person name="Maclean D."/>
            <person name="Macfadyen A."/>
        </authorList>
    </citation>
    <scope>NUCLEOTIDE SEQUENCE [LARGE SCALE GENOMIC DNA]</scope>
</reference>
<protein>
    <recommendedName>
        <fullName evidence="19">Dynein heavy chain</fullName>
    </recommendedName>
</protein>
<evidence type="ECO:0000256" key="2">
    <source>
        <dbReference type="ARBA" id="ARBA00008887"/>
    </source>
</evidence>
<name>A0AAV1IDR2_9CHLO</name>
<evidence type="ECO:0000313" key="17">
    <source>
        <dbReference type="EMBL" id="CAK0784033.1"/>
    </source>
</evidence>
<dbReference type="InterPro" id="IPR027417">
    <property type="entry name" value="P-loop_NTPase"/>
</dbReference>
<comment type="caution">
    <text evidence="17">The sequence shown here is derived from an EMBL/GenBank/DDBJ whole genome shotgun (WGS) entry which is preliminary data.</text>
</comment>
<dbReference type="GO" id="GO:0005874">
    <property type="term" value="C:microtubule"/>
    <property type="evidence" value="ECO:0007669"/>
    <property type="project" value="UniProtKB-KW"/>
</dbReference>
<dbReference type="PANTHER" id="PTHR46532">
    <property type="entry name" value="MALE FERTILITY FACTOR KL5"/>
    <property type="match status" value="1"/>
</dbReference>
<evidence type="ECO:0000256" key="11">
    <source>
        <dbReference type="ARBA" id="ARBA00023175"/>
    </source>
</evidence>
<evidence type="ECO:0000259" key="16">
    <source>
        <dbReference type="Pfam" id="PF12774"/>
    </source>
</evidence>
<dbReference type="InterPro" id="IPR042222">
    <property type="entry name" value="Dynein_2_N"/>
</dbReference>
<keyword evidence="3" id="KW-0963">Cytoplasm</keyword>
<dbReference type="InterPro" id="IPR013594">
    <property type="entry name" value="Dynein_heavy_tail"/>
</dbReference>
<feature type="domain" description="Dynein heavy chain tail" evidence="14">
    <location>
        <begin position="7"/>
        <end position="216"/>
    </location>
</feature>
<evidence type="ECO:0000256" key="12">
    <source>
        <dbReference type="ARBA" id="ARBA00023212"/>
    </source>
</evidence>
<evidence type="ECO:0000256" key="3">
    <source>
        <dbReference type="ARBA" id="ARBA00022490"/>
    </source>
</evidence>
<dbReference type="FunFam" id="3.20.180.20:FF:000001">
    <property type="entry name" value="Dynein axonemal heavy chain 5"/>
    <property type="match status" value="1"/>
</dbReference>
<evidence type="ECO:0000256" key="7">
    <source>
        <dbReference type="ARBA" id="ARBA00022840"/>
    </source>
</evidence>
<keyword evidence="5" id="KW-0677">Repeat</keyword>
<dbReference type="Gene3D" id="3.20.180.20">
    <property type="entry name" value="Dynein heavy chain, N-terminal domain 2"/>
    <property type="match status" value="1"/>
</dbReference>
<dbReference type="InterPro" id="IPR026983">
    <property type="entry name" value="DHC"/>
</dbReference>
<comment type="subcellular location">
    <subcellularLocation>
        <location evidence="1">Cytoplasm</location>
        <location evidence="1">Cytoskeleton</location>
        <location evidence="1">Cilium axoneme</location>
    </subcellularLocation>
</comment>
<evidence type="ECO:0000313" key="18">
    <source>
        <dbReference type="Proteomes" id="UP001314263"/>
    </source>
</evidence>
<keyword evidence="13" id="KW-0966">Cell projection</keyword>
<keyword evidence="7" id="KW-0067">ATP-binding</keyword>
<evidence type="ECO:0000256" key="10">
    <source>
        <dbReference type="ARBA" id="ARBA00023069"/>
    </source>
</evidence>
<dbReference type="GO" id="GO:0051959">
    <property type="term" value="F:dynein light intermediate chain binding"/>
    <property type="evidence" value="ECO:0007669"/>
    <property type="project" value="InterPro"/>
</dbReference>
<evidence type="ECO:0000256" key="6">
    <source>
        <dbReference type="ARBA" id="ARBA00022741"/>
    </source>
</evidence>
<dbReference type="GO" id="GO:0045505">
    <property type="term" value="F:dynein intermediate chain binding"/>
    <property type="evidence" value="ECO:0007669"/>
    <property type="project" value="InterPro"/>
</dbReference>
<dbReference type="InterPro" id="IPR035699">
    <property type="entry name" value="AAA_6"/>
</dbReference>
<dbReference type="Proteomes" id="UP001314263">
    <property type="component" value="Unassembled WGS sequence"/>
</dbReference>
<keyword evidence="10" id="KW-0969">Cilium</keyword>
<organism evidence="17 18">
    <name type="scientific">Coccomyxa viridis</name>
    <dbReference type="NCBI Taxonomy" id="1274662"/>
    <lineage>
        <taxon>Eukaryota</taxon>
        <taxon>Viridiplantae</taxon>
        <taxon>Chlorophyta</taxon>
        <taxon>core chlorophytes</taxon>
        <taxon>Trebouxiophyceae</taxon>
        <taxon>Trebouxiophyceae incertae sedis</taxon>
        <taxon>Coccomyxaceae</taxon>
        <taxon>Coccomyxa</taxon>
    </lineage>
</organism>
<keyword evidence="18" id="KW-1185">Reference proteome</keyword>
<accession>A0AAV1IDR2</accession>
<keyword evidence="4" id="KW-0493">Microtubule</keyword>
<dbReference type="Pfam" id="PF12774">
    <property type="entry name" value="AAA_6"/>
    <property type="match status" value="1"/>
</dbReference>
<dbReference type="InterPro" id="IPR042228">
    <property type="entry name" value="Dynein_linker_3"/>
</dbReference>
<evidence type="ECO:0000256" key="13">
    <source>
        <dbReference type="ARBA" id="ARBA00023273"/>
    </source>
</evidence>